<dbReference type="EC" id="3.4.-.-" evidence="8"/>
<dbReference type="Gene3D" id="3.90.1680.10">
    <property type="entry name" value="SOS response associated peptidase-like"/>
    <property type="match status" value="1"/>
</dbReference>
<evidence type="ECO:0000256" key="8">
    <source>
        <dbReference type="RuleBase" id="RU364100"/>
    </source>
</evidence>
<dbReference type="GO" id="GO:0008233">
    <property type="term" value="F:peptidase activity"/>
    <property type="evidence" value="ECO:0007669"/>
    <property type="project" value="UniProtKB-KW"/>
</dbReference>
<dbReference type="RefSeq" id="WP_073596515.1">
    <property type="nucleotide sequence ID" value="NZ_MRCE01000041.1"/>
</dbReference>
<dbReference type="OrthoDB" id="9782620at2"/>
<dbReference type="Pfam" id="PF02586">
    <property type="entry name" value="SRAP"/>
    <property type="match status" value="1"/>
</dbReference>
<reference evidence="9 10" key="1">
    <citation type="submission" date="2016-11" db="EMBL/GenBank/DDBJ databases">
        <title>Draft Genome Sequences of Nine Cyanobacterial Strains from Diverse Habitats.</title>
        <authorList>
            <person name="Zhu T."/>
            <person name="Hou S."/>
            <person name="Lu X."/>
            <person name="Hess W.R."/>
        </authorList>
    </citation>
    <scope>NUCLEOTIDE SEQUENCE [LARGE SCALE GENOMIC DNA]</scope>
    <source>
        <strain evidence="9 10">IAM M-71</strain>
    </source>
</reference>
<keyword evidence="3" id="KW-0227">DNA damage</keyword>
<keyword evidence="4 8" id="KW-0378">Hydrolase</keyword>
<dbReference type="InterPro" id="IPR003738">
    <property type="entry name" value="SRAP"/>
</dbReference>
<organism evidence="9 10">
    <name type="scientific">[Phormidium ambiguum] IAM M-71</name>
    <dbReference type="NCBI Taxonomy" id="454136"/>
    <lineage>
        <taxon>Bacteria</taxon>
        <taxon>Bacillati</taxon>
        <taxon>Cyanobacteriota</taxon>
        <taxon>Cyanophyceae</taxon>
        <taxon>Oscillatoriophycideae</taxon>
        <taxon>Aerosakkonematales</taxon>
        <taxon>Aerosakkonemataceae</taxon>
        <taxon>Floridanema</taxon>
    </lineage>
</organism>
<name>A0A1U7I7C5_9CYAN</name>
<keyword evidence="2 8" id="KW-0645">Protease</keyword>
<accession>A0A1U7I7C5</accession>
<dbReference type="GO" id="GO:0003697">
    <property type="term" value="F:single-stranded DNA binding"/>
    <property type="evidence" value="ECO:0007669"/>
    <property type="project" value="InterPro"/>
</dbReference>
<comment type="similarity">
    <text evidence="1 8">Belongs to the SOS response-associated peptidase family.</text>
</comment>
<dbReference type="InterPro" id="IPR036590">
    <property type="entry name" value="SRAP-like"/>
</dbReference>
<dbReference type="PANTHER" id="PTHR13604:SF0">
    <property type="entry name" value="ABASIC SITE PROCESSING PROTEIN HMCES"/>
    <property type="match status" value="1"/>
</dbReference>
<dbReference type="EMBL" id="MRCE01000041">
    <property type="protein sequence ID" value="OKH32254.1"/>
    <property type="molecule type" value="Genomic_DNA"/>
</dbReference>
<sequence>MCGRYSFTQLAEAITEKFQVKEVPSLSPRYNIAPTQQVATISIDSESAERQFKMLRWGLIPSWAKDAKMGAKLINARAETVAEKPAFRAAFKKRRCLILADGFYEWQSQNGEKKPFYFRLENGEPFAFAGLWEHWDKGEDEPIETCTILTTEANELMRSIHARMPVILDSKNYEQWLDPETKKIELLQSFLQTYPSEEMTAYPVSTKVNSPKNDRPECIIPI</sequence>
<keyword evidence="6" id="KW-0238">DNA-binding</keyword>
<dbReference type="Proteomes" id="UP000185860">
    <property type="component" value="Unassembled WGS sequence"/>
</dbReference>
<evidence type="ECO:0000256" key="6">
    <source>
        <dbReference type="ARBA" id="ARBA00023125"/>
    </source>
</evidence>
<dbReference type="GO" id="GO:0106300">
    <property type="term" value="P:protein-DNA covalent cross-linking repair"/>
    <property type="evidence" value="ECO:0007669"/>
    <property type="project" value="InterPro"/>
</dbReference>
<dbReference type="SUPFAM" id="SSF143081">
    <property type="entry name" value="BB1717-like"/>
    <property type="match status" value="1"/>
</dbReference>
<evidence type="ECO:0000256" key="5">
    <source>
        <dbReference type="ARBA" id="ARBA00023124"/>
    </source>
</evidence>
<evidence type="ECO:0000313" key="10">
    <source>
        <dbReference type="Proteomes" id="UP000185860"/>
    </source>
</evidence>
<evidence type="ECO:0000256" key="3">
    <source>
        <dbReference type="ARBA" id="ARBA00022763"/>
    </source>
</evidence>
<dbReference type="GO" id="GO:0016829">
    <property type="term" value="F:lyase activity"/>
    <property type="evidence" value="ECO:0007669"/>
    <property type="project" value="UniProtKB-KW"/>
</dbReference>
<evidence type="ECO:0000256" key="7">
    <source>
        <dbReference type="ARBA" id="ARBA00023239"/>
    </source>
</evidence>
<dbReference type="STRING" id="454136.NIES2119_26610"/>
<dbReference type="PANTHER" id="PTHR13604">
    <property type="entry name" value="DC12-RELATED"/>
    <property type="match status" value="1"/>
</dbReference>
<protein>
    <recommendedName>
        <fullName evidence="8">Abasic site processing protein</fullName>
        <ecNumber evidence="8">3.4.-.-</ecNumber>
    </recommendedName>
</protein>
<evidence type="ECO:0000256" key="1">
    <source>
        <dbReference type="ARBA" id="ARBA00008136"/>
    </source>
</evidence>
<evidence type="ECO:0000313" key="9">
    <source>
        <dbReference type="EMBL" id="OKH32254.1"/>
    </source>
</evidence>
<comment type="caution">
    <text evidence="9">The sequence shown here is derived from an EMBL/GenBank/DDBJ whole genome shotgun (WGS) entry which is preliminary data.</text>
</comment>
<evidence type="ECO:0000256" key="4">
    <source>
        <dbReference type="ARBA" id="ARBA00022801"/>
    </source>
</evidence>
<evidence type="ECO:0000256" key="2">
    <source>
        <dbReference type="ARBA" id="ARBA00022670"/>
    </source>
</evidence>
<keyword evidence="5" id="KW-0190">Covalent protein-DNA linkage</keyword>
<dbReference type="AlphaFoldDB" id="A0A1U7I7C5"/>
<gene>
    <name evidence="9" type="ORF">NIES2119_26610</name>
</gene>
<dbReference type="GO" id="GO:0006508">
    <property type="term" value="P:proteolysis"/>
    <property type="evidence" value="ECO:0007669"/>
    <property type="project" value="UniProtKB-KW"/>
</dbReference>
<proteinExistence type="inferred from homology"/>
<keyword evidence="7" id="KW-0456">Lyase</keyword>